<reference evidence="1 2" key="1">
    <citation type="journal article" date="2018" name="Mol. Plant">
        <title>The genome of Artemisia annua provides insight into the evolution of Asteraceae family and artemisinin biosynthesis.</title>
        <authorList>
            <person name="Shen Q."/>
            <person name="Zhang L."/>
            <person name="Liao Z."/>
            <person name="Wang S."/>
            <person name="Yan T."/>
            <person name="Shi P."/>
            <person name="Liu M."/>
            <person name="Fu X."/>
            <person name="Pan Q."/>
            <person name="Wang Y."/>
            <person name="Lv Z."/>
            <person name="Lu X."/>
            <person name="Zhang F."/>
            <person name="Jiang W."/>
            <person name="Ma Y."/>
            <person name="Chen M."/>
            <person name="Hao X."/>
            <person name="Li L."/>
            <person name="Tang Y."/>
            <person name="Lv G."/>
            <person name="Zhou Y."/>
            <person name="Sun X."/>
            <person name="Brodelius P.E."/>
            <person name="Rose J.K.C."/>
            <person name="Tang K."/>
        </authorList>
    </citation>
    <scope>NUCLEOTIDE SEQUENCE [LARGE SCALE GENOMIC DNA]</scope>
    <source>
        <strain evidence="2">cv. Huhao1</strain>
        <tissue evidence="1">Leaf</tissue>
    </source>
</reference>
<keyword evidence="2" id="KW-1185">Reference proteome</keyword>
<protein>
    <submittedName>
        <fullName evidence="1">Mitochondrial carrier domain-containing protein</fullName>
    </submittedName>
</protein>
<gene>
    <name evidence="1" type="ORF">CTI12_AA431440</name>
</gene>
<dbReference type="AlphaFoldDB" id="A0A2U1M167"/>
<accession>A0A2U1M167</accession>
<dbReference type="EMBL" id="PKPP01006900">
    <property type="protein sequence ID" value="PWA54993.1"/>
    <property type="molecule type" value="Genomic_DNA"/>
</dbReference>
<comment type="caution">
    <text evidence="1">The sequence shown here is derived from an EMBL/GenBank/DDBJ whole genome shotgun (WGS) entry which is preliminary data.</text>
</comment>
<sequence>MAGWATGKFLSRFQARLAIGLDKKHQYEVKCTLDAILKIICYEELYGFYKGMSTKIVQTTKCSGCSRFVHGQGRTCEWFSVDAVEGMQLKL</sequence>
<dbReference type="OrthoDB" id="2019556at2759"/>
<proteinExistence type="predicted"/>
<organism evidence="1 2">
    <name type="scientific">Artemisia annua</name>
    <name type="common">Sweet wormwood</name>
    <dbReference type="NCBI Taxonomy" id="35608"/>
    <lineage>
        <taxon>Eukaryota</taxon>
        <taxon>Viridiplantae</taxon>
        <taxon>Streptophyta</taxon>
        <taxon>Embryophyta</taxon>
        <taxon>Tracheophyta</taxon>
        <taxon>Spermatophyta</taxon>
        <taxon>Magnoliopsida</taxon>
        <taxon>eudicotyledons</taxon>
        <taxon>Gunneridae</taxon>
        <taxon>Pentapetalae</taxon>
        <taxon>asterids</taxon>
        <taxon>campanulids</taxon>
        <taxon>Asterales</taxon>
        <taxon>Asteraceae</taxon>
        <taxon>Asteroideae</taxon>
        <taxon>Anthemideae</taxon>
        <taxon>Artemisiinae</taxon>
        <taxon>Artemisia</taxon>
    </lineage>
</organism>
<dbReference type="Proteomes" id="UP000245207">
    <property type="component" value="Unassembled WGS sequence"/>
</dbReference>
<evidence type="ECO:0000313" key="1">
    <source>
        <dbReference type="EMBL" id="PWA54993.1"/>
    </source>
</evidence>
<dbReference type="STRING" id="35608.A0A2U1M167"/>
<name>A0A2U1M167_ARTAN</name>
<evidence type="ECO:0000313" key="2">
    <source>
        <dbReference type="Proteomes" id="UP000245207"/>
    </source>
</evidence>